<dbReference type="Proteomes" id="UP001652660">
    <property type="component" value="Chromosome 1e"/>
</dbReference>
<organism evidence="2 3">
    <name type="scientific">Coffea arabica</name>
    <name type="common">Arabian coffee</name>
    <dbReference type="NCBI Taxonomy" id="13443"/>
    <lineage>
        <taxon>Eukaryota</taxon>
        <taxon>Viridiplantae</taxon>
        <taxon>Streptophyta</taxon>
        <taxon>Embryophyta</taxon>
        <taxon>Tracheophyta</taxon>
        <taxon>Spermatophyta</taxon>
        <taxon>Magnoliopsida</taxon>
        <taxon>eudicotyledons</taxon>
        <taxon>Gunneridae</taxon>
        <taxon>Pentapetalae</taxon>
        <taxon>asterids</taxon>
        <taxon>lamiids</taxon>
        <taxon>Gentianales</taxon>
        <taxon>Rubiaceae</taxon>
        <taxon>Ixoroideae</taxon>
        <taxon>Gardenieae complex</taxon>
        <taxon>Bertiereae - Coffeeae clade</taxon>
        <taxon>Coffeeae</taxon>
        <taxon>Coffea</taxon>
    </lineage>
</organism>
<evidence type="ECO:0000313" key="3">
    <source>
        <dbReference type="RefSeq" id="XP_071925362.1"/>
    </source>
</evidence>
<dbReference type="PANTHER" id="PTHR33710:SF62">
    <property type="entry name" value="DUF4283 DOMAIN PROTEIN"/>
    <property type="match status" value="1"/>
</dbReference>
<dbReference type="SUPFAM" id="SSF56219">
    <property type="entry name" value="DNase I-like"/>
    <property type="match status" value="1"/>
</dbReference>
<proteinExistence type="predicted"/>
<dbReference type="RefSeq" id="XP_071925362.1">
    <property type="nucleotide sequence ID" value="XM_072069261.1"/>
</dbReference>
<dbReference type="PANTHER" id="PTHR33710">
    <property type="entry name" value="BNAC02G09200D PROTEIN"/>
    <property type="match status" value="1"/>
</dbReference>
<dbReference type="Pfam" id="PF00078">
    <property type="entry name" value="RVT_1"/>
    <property type="match status" value="1"/>
</dbReference>
<dbReference type="GeneID" id="140016101"/>
<accession>A0ABM4W0S5</accession>
<gene>
    <name evidence="3" type="primary">LOC140016101</name>
</gene>
<evidence type="ECO:0000259" key="1">
    <source>
        <dbReference type="Pfam" id="PF00078"/>
    </source>
</evidence>
<evidence type="ECO:0000313" key="2">
    <source>
        <dbReference type="Proteomes" id="UP001652660"/>
    </source>
</evidence>
<protein>
    <recommendedName>
        <fullName evidence="1">Reverse transcriptase domain-containing protein</fullName>
    </recommendedName>
</protein>
<dbReference type="InterPro" id="IPR000477">
    <property type="entry name" value="RT_dom"/>
</dbReference>
<feature type="domain" description="Reverse transcriptase" evidence="1">
    <location>
        <begin position="276"/>
        <end position="461"/>
    </location>
</feature>
<sequence length="510" mass="58335">MSDFNQLEVVKHFLRFDKAAGFAQDKIWCLWGEEFGIVFIEHAEQLAHARIMFRSGFSFESSGVYAKCTRVGRRPLWEAMELLNGDMVRPWMAVGDFNVVSSAGEQVGGSSVNMRNVDEFNTAMFNYGLASMEFEGQPFTWTNGVMWQRLDRALVNARWMDCYPVTKVMHLARGRSDHSPLLIKCKDDRVKTAEENYKLREVEFDTNKDDLSRLRLNKARPVFSRELVVECSYWRQKSNIRWLKEGDANTAFFHGVVRQRRNMNFISGQREGWLVVIANRIGWLLPSLISSWQTGFVPGRGIVDNVLLAQELILDLDRQLSIPNVILKLDMKKAYDQMEWSFLNTMLRMFDFGEQVVNLLFRTFANSWFLVLINGEPSGFFKSTRGVRKGDPLFQTLFLFVEKFLGRGLHQLFLGNEQWFYGSAGGKVPYLAFANDPIIFTRCAAGCLQAILDFLGNFFSDAIFGVPAGEGLVEMYGVRRSYFKNFGSPSSIGVPNCSTWEAKMSSSDMC</sequence>
<dbReference type="InterPro" id="IPR036691">
    <property type="entry name" value="Endo/exonu/phosph_ase_sf"/>
</dbReference>
<reference evidence="2" key="1">
    <citation type="journal article" date="2025" name="Foods">
        <title>Unveiling the Microbial Signatures of Arabica Coffee Cherries: Insights into Ripeness Specific Diversity, Functional Traits, and Implications for Quality and Safety.</title>
        <authorList>
            <consortium name="RefSeq"/>
            <person name="Tenea G.N."/>
            <person name="Cifuentes V."/>
            <person name="Reyes P."/>
            <person name="Cevallos-Vallejos M."/>
        </authorList>
    </citation>
    <scope>NUCLEOTIDE SEQUENCE [LARGE SCALE GENOMIC DNA]</scope>
</reference>
<dbReference type="Gene3D" id="3.60.10.10">
    <property type="entry name" value="Endonuclease/exonuclease/phosphatase"/>
    <property type="match status" value="1"/>
</dbReference>
<name>A0ABM4W0S5_COFAR</name>
<reference evidence="3" key="2">
    <citation type="submission" date="2025-08" db="UniProtKB">
        <authorList>
            <consortium name="RefSeq"/>
        </authorList>
    </citation>
    <scope>IDENTIFICATION</scope>
    <source>
        <tissue evidence="3">Leaves</tissue>
    </source>
</reference>
<keyword evidence="2" id="KW-1185">Reference proteome</keyword>